<feature type="compositionally biased region" description="Basic and acidic residues" evidence="1">
    <location>
        <begin position="63"/>
        <end position="87"/>
    </location>
</feature>
<feature type="region of interest" description="Disordered" evidence="1">
    <location>
        <begin position="1"/>
        <end position="35"/>
    </location>
</feature>
<feature type="compositionally biased region" description="Polar residues" evidence="1">
    <location>
        <begin position="1"/>
        <end position="11"/>
    </location>
</feature>
<gene>
    <name evidence="2" type="ORF">WR25_09533</name>
</gene>
<dbReference type="EMBL" id="LIAE01006172">
    <property type="protein sequence ID" value="PAV92499.1"/>
    <property type="molecule type" value="Genomic_DNA"/>
</dbReference>
<evidence type="ECO:0000256" key="1">
    <source>
        <dbReference type="SAM" id="MobiDB-lite"/>
    </source>
</evidence>
<keyword evidence="3" id="KW-1185">Reference proteome</keyword>
<accession>A0A2A2M1U3</accession>
<feature type="non-terminal residue" evidence="2">
    <location>
        <position position="1"/>
    </location>
</feature>
<feature type="compositionally biased region" description="Basic and acidic residues" evidence="1">
    <location>
        <begin position="96"/>
        <end position="108"/>
    </location>
</feature>
<evidence type="ECO:0000313" key="3">
    <source>
        <dbReference type="Proteomes" id="UP000218231"/>
    </source>
</evidence>
<dbReference type="AlphaFoldDB" id="A0A2A2M1U3"/>
<protein>
    <submittedName>
        <fullName evidence="2">Uncharacterized protein</fullName>
    </submittedName>
</protein>
<feature type="region of interest" description="Disordered" evidence="1">
    <location>
        <begin position="47"/>
        <end position="108"/>
    </location>
</feature>
<dbReference type="EMBL" id="LIAE01006172">
    <property type="protein sequence ID" value="PAV92501.1"/>
    <property type="molecule type" value="Genomic_DNA"/>
</dbReference>
<proteinExistence type="predicted"/>
<name>A0A2A2M1U3_9BILA</name>
<reference evidence="2 3" key="1">
    <citation type="journal article" date="2017" name="Curr. Biol.">
        <title>Genome architecture and evolution of a unichromosomal asexual nematode.</title>
        <authorList>
            <person name="Fradin H."/>
            <person name="Zegar C."/>
            <person name="Gutwein M."/>
            <person name="Lucas J."/>
            <person name="Kovtun M."/>
            <person name="Corcoran D."/>
            <person name="Baugh L.R."/>
            <person name="Kiontke K."/>
            <person name="Gunsalus K."/>
            <person name="Fitch D.H."/>
            <person name="Piano F."/>
        </authorList>
    </citation>
    <scope>NUCLEOTIDE SEQUENCE [LARGE SCALE GENOMIC DNA]</scope>
    <source>
        <strain evidence="2">PF1309</strain>
    </source>
</reference>
<organism evidence="2 3">
    <name type="scientific">Diploscapter pachys</name>
    <dbReference type="NCBI Taxonomy" id="2018661"/>
    <lineage>
        <taxon>Eukaryota</taxon>
        <taxon>Metazoa</taxon>
        <taxon>Ecdysozoa</taxon>
        <taxon>Nematoda</taxon>
        <taxon>Chromadorea</taxon>
        <taxon>Rhabditida</taxon>
        <taxon>Rhabditina</taxon>
        <taxon>Rhabditomorpha</taxon>
        <taxon>Rhabditoidea</taxon>
        <taxon>Rhabditidae</taxon>
        <taxon>Diploscapter</taxon>
    </lineage>
</organism>
<comment type="caution">
    <text evidence="2">The sequence shown here is derived from an EMBL/GenBank/DDBJ whole genome shotgun (WGS) entry which is preliminary data.</text>
</comment>
<sequence length="286" mass="34032">NPRTTPYSRNTPHSRRMPHPEVTQNPGTMPRPETEDFYNLMKEKITNFKNERESKFENPGGERLLDGLREFKESRNDRTSNPSEDHKKKIRRKNARLFEERSEDEDRKLNEEISRLEAMESQLHEIRKQVDSHPSPNEIKCKQKLDDIEAEQNLLEEKKKEWEAEKKKIGFGSIKKKTIDEVIKKINEELKTDKKKWNWPDDFENYINIIKERTDLQNILLPNSSCNLSLMGNMIMVHALDKLYEKEKNRLHNLGKRTKEALKREKKVNYIKILQSRCEQSTSSRS</sequence>
<evidence type="ECO:0000313" key="2">
    <source>
        <dbReference type="EMBL" id="PAV92501.1"/>
    </source>
</evidence>
<feature type="compositionally biased region" description="Basic and acidic residues" evidence="1">
    <location>
        <begin position="47"/>
        <end position="56"/>
    </location>
</feature>
<dbReference type="Proteomes" id="UP000218231">
    <property type="component" value="Unassembled WGS sequence"/>
</dbReference>